<dbReference type="PANTHER" id="PTHR31607:SF34">
    <property type="entry name" value="OF RNA POLYMERASE II TRANSCRIPTION SUBUNIT-LIKE PROTEIN, PUTATIVE (DUF1216)-RELATED"/>
    <property type="match status" value="1"/>
</dbReference>
<keyword evidence="5" id="KW-1185">Reference proteome</keyword>
<gene>
    <name evidence="3" type="ORF">HID58_091452</name>
    <name evidence="4" type="ORF">HID58_093101</name>
</gene>
<dbReference type="Pfam" id="PF06746">
    <property type="entry name" value="DUF1216"/>
    <property type="match status" value="1"/>
</dbReference>
<name>A0ABQ7XEA1_BRANA</name>
<reference evidence="4 5" key="1">
    <citation type="submission" date="2021-05" db="EMBL/GenBank/DDBJ databases">
        <title>Genome Assembly of Synthetic Allotetraploid Brassica napus Reveals Homoeologous Exchanges between Subgenomes.</title>
        <authorList>
            <person name="Davis J.T."/>
        </authorList>
    </citation>
    <scope>NUCLEOTIDE SEQUENCE [LARGE SCALE GENOMIC DNA]</scope>
    <source>
        <strain evidence="5">cv. Da-Ae</strain>
        <tissue evidence="4">Seedling</tissue>
    </source>
</reference>
<feature type="domain" description="DUF1216" evidence="2">
    <location>
        <begin position="69"/>
        <end position="169"/>
    </location>
</feature>
<feature type="region of interest" description="Disordered" evidence="1">
    <location>
        <begin position="1"/>
        <end position="38"/>
    </location>
</feature>
<feature type="non-terminal residue" evidence="4">
    <location>
        <position position="1"/>
    </location>
</feature>
<proteinExistence type="predicted"/>
<accession>A0ABQ7XEA1</accession>
<evidence type="ECO:0000313" key="4">
    <source>
        <dbReference type="EMBL" id="KAH0853542.1"/>
    </source>
</evidence>
<evidence type="ECO:0000259" key="2">
    <source>
        <dbReference type="Pfam" id="PF06746"/>
    </source>
</evidence>
<dbReference type="EMBL" id="JAGKQM010000756">
    <property type="protein sequence ID" value="KAH0853542.1"/>
    <property type="molecule type" value="Genomic_DNA"/>
</dbReference>
<dbReference type="Proteomes" id="UP000824890">
    <property type="component" value="Unassembled WGS sequence"/>
</dbReference>
<protein>
    <recommendedName>
        <fullName evidence="2">DUF1216 domain-containing protein</fullName>
    </recommendedName>
</protein>
<comment type="caution">
    <text evidence="4">The sequence shown here is derived from an EMBL/GenBank/DDBJ whole genome shotgun (WGS) entry which is preliminary data.</text>
</comment>
<feature type="compositionally biased region" description="Low complexity" evidence="1">
    <location>
        <begin position="1"/>
        <end position="35"/>
    </location>
</feature>
<dbReference type="PANTHER" id="PTHR31607">
    <property type="entry name" value="DUF1216 DOMAIN-CONTAINING PROTEIN-RELATED"/>
    <property type="match status" value="1"/>
</dbReference>
<dbReference type="EMBL" id="JAGKQM010002591">
    <property type="protein sequence ID" value="KAH0849208.1"/>
    <property type="molecule type" value="Genomic_DNA"/>
</dbReference>
<evidence type="ECO:0000256" key="1">
    <source>
        <dbReference type="SAM" id="MobiDB-lite"/>
    </source>
</evidence>
<dbReference type="InterPro" id="IPR009605">
    <property type="entry name" value="DUF1216"/>
</dbReference>
<evidence type="ECO:0000313" key="3">
    <source>
        <dbReference type="EMBL" id="KAH0849208.1"/>
    </source>
</evidence>
<organism evidence="4 5">
    <name type="scientific">Brassica napus</name>
    <name type="common">Rape</name>
    <dbReference type="NCBI Taxonomy" id="3708"/>
    <lineage>
        <taxon>Eukaryota</taxon>
        <taxon>Viridiplantae</taxon>
        <taxon>Streptophyta</taxon>
        <taxon>Embryophyta</taxon>
        <taxon>Tracheophyta</taxon>
        <taxon>Spermatophyta</taxon>
        <taxon>Magnoliopsida</taxon>
        <taxon>eudicotyledons</taxon>
        <taxon>Gunneridae</taxon>
        <taxon>Pentapetalae</taxon>
        <taxon>rosids</taxon>
        <taxon>malvids</taxon>
        <taxon>Brassicales</taxon>
        <taxon>Brassicaceae</taxon>
        <taxon>Brassiceae</taxon>
        <taxon>Brassica</taxon>
    </lineage>
</organism>
<evidence type="ECO:0000313" key="5">
    <source>
        <dbReference type="Proteomes" id="UP000824890"/>
    </source>
</evidence>
<sequence>SNSSSPSGSTTSTPSGSAGPTGSSLSGSESSATTTVAELELEGETSKEVMSFIMNLEKKCPPKEEYKSFEKLKDTMVASAAEKKKGFFSGVKGKISDAMSFIKTSRNTYGSISMEKYHQEVVKALQELETIHSKIISATQGKKDENNHQTKWEQVTTQFVETEASSNTTVDIDKVKLT</sequence>